<dbReference type="AlphaFoldDB" id="A0AAD9PRV0"/>
<dbReference type="EMBL" id="JARQWQ010000162">
    <property type="protein sequence ID" value="KAK2547905.1"/>
    <property type="molecule type" value="Genomic_DNA"/>
</dbReference>
<gene>
    <name evidence="2" type="ORF">P5673_031991</name>
</gene>
<protein>
    <recommendedName>
        <fullName evidence="1">FP protein C-terminal domain-containing protein</fullName>
    </recommendedName>
</protein>
<accession>A0AAD9PRV0</accession>
<comment type="caution">
    <text evidence="2">The sequence shown here is derived from an EMBL/GenBank/DDBJ whole genome shotgun (WGS) entry which is preliminary data.</text>
</comment>
<keyword evidence="3" id="KW-1185">Reference proteome</keyword>
<dbReference type="Pfam" id="PF25298">
    <property type="entry name" value="Baculo_FP_2nd"/>
    <property type="match status" value="1"/>
</dbReference>
<evidence type="ECO:0000259" key="1">
    <source>
        <dbReference type="Pfam" id="PF25298"/>
    </source>
</evidence>
<dbReference type="InterPro" id="IPR057251">
    <property type="entry name" value="FP_C"/>
</dbReference>
<reference evidence="2" key="1">
    <citation type="journal article" date="2023" name="G3 (Bethesda)">
        <title>Whole genome assembly and annotation of the endangered Caribbean coral Acropora cervicornis.</title>
        <authorList>
            <person name="Selwyn J.D."/>
            <person name="Vollmer S.V."/>
        </authorList>
    </citation>
    <scope>NUCLEOTIDE SEQUENCE</scope>
    <source>
        <strain evidence="2">K2</strain>
    </source>
</reference>
<dbReference type="Gene3D" id="3.30.70.1820">
    <property type="entry name" value="L1 transposable element, RRM domain"/>
    <property type="match status" value="1"/>
</dbReference>
<organism evidence="2 3">
    <name type="scientific">Acropora cervicornis</name>
    <name type="common">Staghorn coral</name>
    <dbReference type="NCBI Taxonomy" id="6130"/>
    <lineage>
        <taxon>Eukaryota</taxon>
        <taxon>Metazoa</taxon>
        <taxon>Cnidaria</taxon>
        <taxon>Anthozoa</taxon>
        <taxon>Hexacorallia</taxon>
        <taxon>Scleractinia</taxon>
        <taxon>Astrocoeniina</taxon>
        <taxon>Acroporidae</taxon>
        <taxon>Acropora</taxon>
    </lineage>
</organism>
<sequence>MNLRSCGSHKPHPEMEKSLEFVRAEYEELKGLHVAVKKELKALGEQLNFLSSRVDEMAIEIDNLVQHSYSFNVKLAGVPEIAETGSKELPIDMTKLCVRIFQAMGCNISINDIDIAHRVPVRNATNGPKPIICRFVRRLIREEVMSRRREIPRVDPKDVGLGDAAELSNSMVLDHLTPKVQELLGEAKKFKILHKYAFCWVKNYVVYLRHSKSSRAIKVKGLRSLHMLGQRESEMTTQAHS</sequence>
<name>A0AAD9PRV0_ACRCE</name>
<dbReference type="Proteomes" id="UP001249851">
    <property type="component" value="Unassembled WGS sequence"/>
</dbReference>
<evidence type="ECO:0000313" key="3">
    <source>
        <dbReference type="Proteomes" id="UP001249851"/>
    </source>
</evidence>
<feature type="domain" description="FP protein C-terminal" evidence="1">
    <location>
        <begin position="177"/>
        <end position="225"/>
    </location>
</feature>
<proteinExistence type="predicted"/>
<evidence type="ECO:0000313" key="2">
    <source>
        <dbReference type="EMBL" id="KAK2547905.1"/>
    </source>
</evidence>
<reference evidence="2" key="2">
    <citation type="journal article" date="2023" name="Science">
        <title>Genomic signatures of disease resistance in endangered staghorn corals.</title>
        <authorList>
            <person name="Vollmer S.V."/>
            <person name="Selwyn J.D."/>
            <person name="Despard B.A."/>
            <person name="Roesel C.L."/>
        </authorList>
    </citation>
    <scope>NUCLEOTIDE SEQUENCE</scope>
    <source>
        <strain evidence="2">K2</strain>
    </source>
</reference>